<name>A0A8B8ZQ32_PHODC</name>
<protein>
    <submittedName>
        <fullName evidence="17">Probable inactive receptor kinase RLK902</fullName>
    </submittedName>
</protein>
<evidence type="ECO:0000256" key="10">
    <source>
        <dbReference type="ARBA" id="ARBA00023136"/>
    </source>
</evidence>
<keyword evidence="10 13" id="KW-0472">Membrane</keyword>
<evidence type="ECO:0000256" key="4">
    <source>
        <dbReference type="ARBA" id="ARBA00022692"/>
    </source>
</evidence>
<keyword evidence="8 11" id="KW-0067">ATP-binding</keyword>
<dbReference type="InterPro" id="IPR032675">
    <property type="entry name" value="LRR_dom_sf"/>
</dbReference>
<dbReference type="FunFam" id="1.10.510.10:FF:000095">
    <property type="entry name" value="protein STRUBBELIG-RECEPTOR FAMILY 8"/>
    <property type="match status" value="1"/>
</dbReference>
<feature type="region of interest" description="Disordered" evidence="12">
    <location>
        <begin position="237"/>
        <end position="265"/>
    </location>
</feature>
<reference evidence="17" key="1">
    <citation type="submission" date="2025-08" db="UniProtKB">
        <authorList>
            <consortium name="RefSeq"/>
        </authorList>
    </citation>
    <scope>IDENTIFICATION</scope>
    <source>
        <tissue evidence="17">Young leaves</tissue>
    </source>
</reference>
<accession>A0A8B8ZQ32</accession>
<dbReference type="OrthoDB" id="652551at2759"/>
<gene>
    <name evidence="17" type="primary">LOC103717354</name>
</gene>
<feature type="compositionally biased region" description="Basic and acidic residues" evidence="12">
    <location>
        <begin position="659"/>
        <end position="684"/>
    </location>
</feature>
<organism evidence="16 17">
    <name type="scientific">Phoenix dactylifera</name>
    <name type="common">Date palm</name>
    <dbReference type="NCBI Taxonomy" id="42345"/>
    <lineage>
        <taxon>Eukaryota</taxon>
        <taxon>Viridiplantae</taxon>
        <taxon>Streptophyta</taxon>
        <taxon>Embryophyta</taxon>
        <taxon>Tracheophyta</taxon>
        <taxon>Spermatophyta</taxon>
        <taxon>Magnoliopsida</taxon>
        <taxon>Liliopsida</taxon>
        <taxon>Arecaceae</taxon>
        <taxon>Coryphoideae</taxon>
        <taxon>Phoeniceae</taxon>
        <taxon>Phoenix</taxon>
    </lineage>
</organism>
<dbReference type="InterPro" id="IPR013210">
    <property type="entry name" value="LRR_N_plant-typ"/>
</dbReference>
<dbReference type="InterPro" id="IPR001611">
    <property type="entry name" value="Leu-rich_rpt"/>
</dbReference>
<keyword evidence="17" id="KW-0808">Transferase</keyword>
<dbReference type="SUPFAM" id="SSF52058">
    <property type="entry name" value="L domain-like"/>
    <property type="match status" value="1"/>
</dbReference>
<evidence type="ECO:0000256" key="14">
    <source>
        <dbReference type="SAM" id="SignalP"/>
    </source>
</evidence>
<evidence type="ECO:0000256" key="11">
    <source>
        <dbReference type="PROSITE-ProRule" id="PRU10141"/>
    </source>
</evidence>
<dbReference type="Gene3D" id="1.10.510.10">
    <property type="entry name" value="Transferase(Phosphotransferase) domain 1"/>
    <property type="match status" value="1"/>
</dbReference>
<feature type="binding site" evidence="11">
    <location>
        <position position="406"/>
    </location>
    <ligand>
        <name>ATP</name>
        <dbReference type="ChEBI" id="CHEBI:30616"/>
    </ligand>
</feature>
<dbReference type="PROSITE" id="PS51450">
    <property type="entry name" value="LRR"/>
    <property type="match status" value="1"/>
</dbReference>
<feature type="region of interest" description="Disordered" evidence="12">
    <location>
        <begin position="311"/>
        <end position="337"/>
    </location>
</feature>
<feature type="compositionally biased region" description="Basic and acidic residues" evidence="12">
    <location>
        <begin position="319"/>
        <end position="331"/>
    </location>
</feature>
<dbReference type="Proteomes" id="UP000228380">
    <property type="component" value="Unplaced"/>
</dbReference>
<evidence type="ECO:0000256" key="9">
    <source>
        <dbReference type="ARBA" id="ARBA00022989"/>
    </source>
</evidence>
<evidence type="ECO:0000313" key="17">
    <source>
        <dbReference type="RefSeq" id="XP_038973624.1"/>
    </source>
</evidence>
<evidence type="ECO:0000259" key="15">
    <source>
        <dbReference type="PROSITE" id="PS50011"/>
    </source>
</evidence>
<evidence type="ECO:0000256" key="1">
    <source>
        <dbReference type="ARBA" id="ARBA00004162"/>
    </source>
</evidence>
<evidence type="ECO:0000256" key="8">
    <source>
        <dbReference type="ARBA" id="ARBA00022840"/>
    </source>
</evidence>
<dbReference type="InterPro" id="IPR017441">
    <property type="entry name" value="Protein_kinase_ATP_BS"/>
</dbReference>
<dbReference type="Gene3D" id="3.80.10.10">
    <property type="entry name" value="Ribonuclease Inhibitor"/>
    <property type="match status" value="1"/>
</dbReference>
<feature type="signal peptide" evidence="14">
    <location>
        <begin position="1"/>
        <end position="29"/>
    </location>
</feature>
<dbReference type="KEGG" id="pda:103717354"/>
<keyword evidence="3" id="KW-0433">Leucine-rich repeat</keyword>
<evidence type="ECO:0000256" key="6">
    <source>
        <dbReference type="ARBA" id="ARBA00022737"/>
    </source>
</evidence>
<dbReference type="Pfam" id="PF08263">
    <property type="entry name" value="LRRNT_2"/>
    <property type="match status" value="1"/>
</dbReference>
<keyword evidence="7 11" id="KW-0547">Nucleotide-binding</keyword>
<dbReference type="Gene3D" id="3.30.200.20">
    <property type="entry name" value="Phosphorylase Kinase, domain 1"/>
    <property type="match status" value="1"/>
</dbReference>
<evidence type="ECO:0000256" key="5">
    <source>
        <dbReference type="ARBA" id="ARBA00022729"/>
    </source>
</evidence>
<feature type="chain" id="PRO_5034040210" evidence="14">
    <location>
        <begin position="30"/>
        <end position="690"/>
    </location>
</feature>
<feature type="transmembrane region" description="Helical" evidence="13">
    <location>
        <begin position="273"/>
        <end position="296"/>
    </location>
</feature>
<evidence type="ECO:0000256" key="7">
    <source>
        <dbReference type="ARBA" id="ARBA00022741"/>
    </source>
</evidence>
<dbReference type="FunFam" id="3.80.10.10:FF:000234">
    <property type="entry name" value="Probable inactive receptor kinase RLK902"/>
    <property type="match status" value="1"/>
</dbReference>
<dbReference type="RefSeq" id="XP_038973624.1">
    <property type="nucleotide sequence ID" value="XM_039117696.1"/>
</dbReference>
<keyword evidence="6" id="KW-0677">Repeat</keyword>
<dbReference type="GO" id="GO:0005524">
    <property type="term" value="F:ATP binding"/>
    <property type="evidence" value="ECO:0007669"/>
    <property type="project" value="UniProtKB-UniRule"/>
</dbReference>
<evidence type="ECO:0000256" key="12">
    <source>
        <dbReference type="SAM" id="MobiDB-lite"/>
    </source>
</evidence>
<dbReference type="GO" id="GO:0005886">
    <property type="term" value="C:plasma membrane"/>
    <property type="evidence" value="ECO:0007669"/>
    <property type="project" value="UniProtKB-SubCell"/>
</dbReference>
<dbReference type="PROSITE" id="PS50011">
    <property type="entry name" value="PROTEIN_KINASE_DOM"/>
    <property type="match status" value="1"/>
</dbReference>
<keyword evidence="17" id="KW-0418">Kinase</keyword>
<evidence type="ECO:0000313" key="16">
    <source>
        <dbReference type="Proteomes" id="UP000228380"/>
    </source>
</evidence>
<dbReference type="AlphaFoldDB" id="A0A8B8ZQ32"/>
<comment type="subcellular location">
    <subcellularLocation>
        <location evidence="1">Cell membrane</location>
        <topology evidence="1">Single-pass membrane protein</topology>
    </subcellularLocation>
</comment>
<evidence type="ECO:0000256" key="2">
    <source>
        <dbReference type="ARBA" id="ARBA00022553"/>
    </source>
</evidence>
<dbReference type="InterPro" id="IPR011009">
    <property type="entry name" value="Kinase-like_dom_sf"/>
</dbReference>
<keyword evidence="9 13" id="KW-1133">Transmembrane helix</keyword>
<dbReference type="SUPFAM" id="SSF56112">
    <property type="entry name" value="Protein kinase-like (PK-like)"/>
    <property type="match status" value="1"/>
</dbReference>
<dbReference type="Pfam" id="PF13855">
    <property type="entry name" value="LRR_8"/>
    <property type="match status" value="1"/>
</dbReference>
<dbReference type="Pfam" id="PF00069">
    <property type="entry name" value="Pkinase"/>
    <property type="match status" value="1"/>
</dbReference>
<dbReference type="PROSITE" id="PS00107">
    <property type="entry name" value="PROTEIN_KINASE_ATP"/>
    <property type="match status" value="1"/>
</dbReference>
<dbReference type="FunFam" id="3.30.200.20:FF:000307">
    <property type="entry name" value="pollen receptor-like kinase 1"/>
    <property type="match status" value="1"/>
</dbReference>
<feature type="compositionally biased region" description="Pro residues" evidence="12">
    <location>
        <begin position="241"/>
        <end position="254"/>
    </location>
</feature>
<dbReference type="PANTHER" id="PTHR48010:SF7">
    <property type="entry name" value="OS09G0400500 PROTEIN"/>
    <property type="match status" value="1"/>
</dbReference>
<keyword evidence="16" id="KW-1185">Reference proteome</keyword>
<proteinExistence type="predicted"/>
<dbReference type="InterPro" id="IPR000719">
    <property type="entry name" value="Prot_kinase_dom"/>
</dbReference>
<dbReference type="GeneID" id="103717354"/>
<sequence>MVSGHRQMGSPHFLLVFLLLPLFCCFPGGAPDLEADRAALLAFRAAVGREALPWNASASPCTWMGVMCGAGGGRVTELHLPGARLMGQIPAGTLGNLTALQSVSLRFNALSGPLPPDLGGCKELRGVYLHENRFSGGIPAGFFSLGKLAHLNLASNNISGGISSAFNSLTRLRTLYLESNRLSGEIPDLDLSKLVNFNVSFNRALNGSIPARLRRMPRDAFMGTGLCGGPLGACSGEISPASPPPAPASSPSPEPSSGTNAGGGKSSKLSGGAIAGIAIGSAVGLLIVAALLVIFCRRGGGNKTRSVEAAAAAGVGKPPESDMAPRDHKGAVENGTGSRPAAVAAAAAAAAAGANGHAKSLVFFSGGAKVYDLEDLLRASAEVLGKGTTGTTYKAMLEIGMLVAVKRLKDVNLPEKEFRETISAFAAMDHQNLVPLQAFYYSRDEKLLIYDYMPMGSLSSLLHGNRVSGRTPLDWETRYGIALSAARGIEYIHSMGPGVSHGNIKSSNILLSKSFEAHVSEHGLANLVGPSSTPSRAAGYRAPEVTDIRKVSQKGDVYSFGVLLLELLTGKAPAQAFLNEDGIDLPRWVHSVAPEEWTSEVFDLELLRYHNVEEEMVQLLQLAIDCAAQYPEKRPSMADVVVRIEEICRSSRASARRNQQQEHHAINDSDDQSSKHTDSIDESRPSGLHS</sequence>
<evidence type="ECO:0000256" key="3">
    <source>
        <dbReference type="ARBA" id="ARBA00022614"/>
    </source>
</evidence>
<dbReference type="GO" id="GO:0004672">
    <property type="term" value="F:protein kinase activity"/>
    <property type="evidence" value="ECO:0007669"/>
    <property type="project" value="InterPro"/>
</dbReference>
<dbReference type="InterPro" id="IPR050994">
    <property type="entry name" value="At_inactive_RLKs"/>
</dbReference>
<keyword evidence="17" id="KW-0675">Receptor</keyword>
<evidence type="ECO:0000256" key="13">
    <source>
        <dbReference type="SAM" id="Phobius"/>
    </source>
</evidence>
<keyword evidence="2" id="KW-0597">Phosphoprotein</keyword>
<keyword evidence="5 14" id="KW-0732">Signal</keyword>
<keyword evidence="4 13" id="KW-0812">Transmembrane</keyword>
<dbReference type="PANTHER" id="PTHR48010">
    <property type="entry name" value="OS05G0588300 PROTEIN"/>
    <property type="match status" value="1"/>
</dbReference>
<feature type="domain" description="Protein kinase" evidence="15">
    <location>
        <begin position="378"/>
        <end position="647"/>
    </location>
</feature>
<feature type="region of interest" description="Disordered" evidence="12">
    <location>
        <begin position="652"/>
        <end position="690"/>
    </location>
</feature>